<dbReference type="InterPro" id="IPR009091">
    <property type="entry name" value="RCC1/BLIP-II"/>
</dbReference>
<dbReference type="SUPFAM" id="SSF50985">
    <property type="entry name" value="RCC1/BLIP-II"/>
    <property type="match status" value="1"/>
</dbReference>
<feature type="compositionally biased region" description="Polar residues" evidence="2">
    <location>
        <begin position="1"/>
        <end position="14"/>
    </location>
</feature>
<dbReference type="InterPro" id="IPR053245">
    <property type="entry name" value="MitoProcess-Associated"/>
</dbReference>
<evidence type="ECO:0000256" key="2">
    <source>
        <dbReference type="SAM" id="MobiDB-lite"/>
    </source>
</evidence>
<name>A0ABR0K722_9EURO</name>
<dbReference type="PANTHER" id="PTHR47563">
    <property type="entry name" value="PROTEIN FMP25, MITOCHONDRIAL"/>
    <property type="match status" value="1"/>
</dbReference>
<dbReference type="Gene3D" id="2.130.10.30">
    <property type="entry name" value="Regulator of chromosome condensation 1/beta-lactamase-inhibitor protein II"/>
    <property type="match status" value="1"/>
</dbReference>
<evidence type="ECO:0000313" key="3">
    <source>
        <dbReference type="EMBL" id="KAK5089545.1"/>
    </source>
</evidence>
<protein>
    <submittedName>
        <fullName evidence="3">Uncharacterized protein</fullName>
    </submittedName>
</protein>
<evidence type="ECO:0000256" key="1">
    <source>
        <dbReference type="PROSITE-ProRule" id="PRU00235"/>
    </source>
</evidence>
<organism evidence="3 4">
    <name type="scientific">Lithohypha guttulata</name>
    <dbReference type="NCBI Taxonomy" id="1690604"/>
    <lineage>
        <taxon>Eukaryota</taxon>
        <taxon>Fungi</taxon>
        <taxon>Dikarya</taxon>
        <taxon>Ascomycota</taxon>
        <taxon>Pezizomycotina</taxon>
        <taxon>Eurotiomycetes</taxon>
        <taxon>Chaetothyriomycetidae</taxon>
        <taxon>Chaetothyriales</taxon>
        <taxon>Trichomeriaceae</taxon>
        <taxon>Lithohypha</taxon>
    </lineage>
</organism>
<feature type="repeat" description="RCC1" evidence="1">
    <location>
        <begin position="429"/>
        <end position="494"/>
    </location>
</feature>
<feature type="region of interest" description="Disordered" evidence="2">
    <location>
        <begin position="1"/>
        <end position="48"/>
    </location>
</feature>
<dbReference type="EMBL" id="JAVRRG010000075">
    <property type="protein sequence ID" value="KAK5089545.1"/>
    <property type="molecule type" value="Genomic_DNA"/>
</dbReference>
<keyword evidence="4" id="KW-1185">Reference proteome</keyword>
<feature type="repeat" description="RCC1" evidence="1">
    <location>
        <begin position="347"/>
        <end position="408"/>
    </location>
</feature>
<dbReference type="InterPro" id="IPR000408">
    <property type="entry name" value="Reg_chr_condens"/>
</dbReference>
<feature type="compositionally biased region" description="Low complexity" evidence="2">
    <location>
        <begin position="15"/>
        <end position="26"/>
    </location>
</feature>
<gene>
    <name evidence="3" type="ORF">LTR24_006100</name>
</gene>
<dbReference type="Pfam" id="PF13540">
    <property type="entry name" value="RCC1_2"/>
    <property type="match status" value="1"/>
</dbReference>
<proteinExistence type="predicted"/>
<accession>A0ABR0K722</accession>
<sequence length="594" mass="64283">MASRSACSTAVRSVTRTARPTTNPTASLGLQAPSRAYHGARKQSQTHQAWAKPSTAVLAAAATVALIYTSTSANTHAEASKDDALPLPVVEKTKKKKGVSKEQNRDLISSQHLQVKRSWENPGVYAWGSNTGKVAAPDSNEAYIKTPRRIPWFDDVLLRDIKLDRLFGAAVLENGDLVQWGKAYSEETTEPTVTLKGKNLQQIAISRDRIIALSNSGTVYSIPTSKTEQDNGAKLSESSWIPGWSSTSNISYRILNPQGLGSKEKVSKLSGGLEHVLLLTNKGRLFSAASGSEDFPSRGQLGIPGLTWTTRPPGAFDQCHEISTLKGFEIEKIASGDHHSLALDKEGRVFSFGDNSSGQLGFEYSLEAPYVDMPSLLPVSRMYQGTNQTPKVTSVAAGGLNSFFTIDATRVLGHNEDPSEVRTLGRITADTWSCGQGIKGALGNGRWTHIQGLPTKIPSLSGLFEYDEKANSVVPIRLASISAGSSHASAVMSNITFLDTNEKSSADTTNWGADVVWWGGNEFFQLGTGKRNNVATPLYIRPLDAAAEIQAGRKEMHRFHVTPRHTVQVKDGRKVSMEQRIECGRNVTAVYSGV</sequence>
<dbReference type="PROSITE" id="PS50012">
    <property type="entry name" value="RCC1_3"/>
    <property type="match status" value="3"/>
</dbReference>
<comment type="caution">
    <text evidence="3">The sequence shown here is derived from an EMBL/GenBank/DDBJ whole genome shotgun (WGS) entry which is preliminary data.</text>
</comment>
<feature type="repeat" description="RCC1" evidence="1">
    <location>
        <begin position="283"/>
        <end position="346"/>
    </location>
</feature>
<dbReference type="PROSITE" id="PS00626">
    <property type="entry name" value="RCC1_2"/>
    <property type="match status" value="1"/>
</dbReference>
<evidence type="ECO:0000313" key="4">
    <source>
        <dbReference type="Proteomes" id="UP001345013"/>
    </source>
</evidence>
<dbReference type="PANTHER" id="PTHR47563:SF1">
    <property type="entry name" value="PROTEIN FMP25, MITOCHONDRIAL"/>
    <property type="match status" value="1"/>
</dbReference>
<dbReference type="Proteomes" id="UP001345013">
    <property type="component" value="Unassembled WGS sequence"/>
</dbReference>
<reference evidence="3 4" key="1">
    <citation type="submission" date="2023-08" db="EMBL/GenBank/DDBJ databases">
        <title>Black Yeasts Isolated from many extreme environments.</title>
        <authorList>
            <person name="Coleine C."/>
            <person name="Stajich J.E."/>
            <person name="Selbmann L."/>
        </authorList>
    </citation>
    <scope>NUCLEOTIDE SEQUENCE [LARGE SCALE GENOMIC DNA]</scope>
    <source>
        <strain evidence="3 4">CCFEE 5885</strain>
    </source>
</reference>